<dbReference type="InterPro" id="IPR035959">
    <property type="entry name" value="RutC-like_sf"/>
</dbReference>
<dbReference type="Gene3D" id="3.30.1330.40">
    <property type="entry name" value="RutC-like"/>
    <property type="match status" value="1"/>
</dbReference>
<evidence type="ECO:0000256" key="1">
    <source>
        <dbReference type="ARBA" id="ARBA00010552"/>
    </source>
</evidence>
<proteinExistence type="inferred from homology"/>
<comment type="caution">
    <text evidence="2">The sequence shown here is derived from an EMBL/GenBank/DDBJ whole genome shotgun (WGS) entry which is preliminary data.</text>
</comment>
<dbReference type="GO" id="GO:0019239">
    <property type="term" value="F:deaminase activity"/>
    <property type="evidence" value="ECO:0007669"/>
    <property type="project" value="TreeGrafter"/>
</dbReference>
<dbReference type="GO" id="GO:0005829">
    <property type="term" value="C:cytosol"/>
    <property type="evidence" value="ECO:0007669"/>
    <property type="project" value="TreeGrafter"/>
</dbReference>
<reference evidence="2 3" key="1">
    <citation type="submission" date="2018-06" db="EMBL/GenBank/DDBJ databases">
        <title>Sphaerisporangium craniellae sp. nov., isolated from a marine sponge in the South China Sea.</title>
        <authorList>
            <person name="Li L."/>
        </authorList>
    </citation>
    <scope>NUCLEOTIDE SEQUENCE [LARGE SCALE GENOMIC DNA]</scope>
    <source>
        <strain evidence="2 3">CCTCC AA 208026</strain>
    </source>
</reference>
<accession>A0A367FPR7</accession>
<dbReference type="EMBL" id="QOIL01000003">
    <property type="protein sequence ID" value="RCG32406.1"/>
    <property type="molecule type" value="Genomic_DNA"/>
</dbReference>
<name>A0A367FPR7_9ACTN</name>
<dbReference type="RefSeq" id="WP_114028017.1">
    <property type="nucleotide sequence ID" value="NZ_QOIL01000003.1"/>
</dbReference>
<dbReference type="AlphaFoldDB" id="A0A367FPR7"/>
<dbReference type="InterPro" id="IPR006175">
    <property type="entry name" value="YjgF/YER057c/UK114"/>
</dbReference>
<evidence type="ECO:0000313" key="3">
    <source>
        <dbReference type="Proteomes" id="UP000253094"/>
    </source>
</evidence>
<keyword evidence="3" id="KW-1185">Reference proteome</keyword>
<comment type="similarity">
    <text evidence="1">Belongs to the RutC family.</text>
</comment>
<sequence>MEMRTITSPEVPGTGPYYANAKELTGFSRLLYISGQIPETADGHVPPDFEDQARLVFGHIRSLLKAADMDVTNLVKLTIYLSDRQYRAALSRVRNENFAGHQFAMTIIITGIYDPIWLLEVEAVAAE</sequence>
<dbReference type="SUPFAM" id="SSF55298">
    <property type="entry name" value="YjgF-like"/>
    <property type="match status" value="1"/>
</dbReference>
<dbReference type="OrthoDB" id="3212792at2"/>
<gene>
    <name evidence="2" type="ORF">DQ384_06265</name>
</gene>
<evidence type="ECO:0000313" key="2">
    <source>
        <dbReference type="EMBL" id="RCG32406.1"/>
    </source>
</evidence>
<dbReference type="PANTHER" id="PTHR11803">
    <property type="entry name" value="2-IMINOBUTANOATE/2-IMINOPROPANOATE DEAMINASE RIDA"/>
    <property type="match status" value="1"/>
</dbReference>
<dbReference type="Proteomes" id="UP000253094">
    <property type="component" value="Unassembled WGS sequence"/>
</dbReference>
<organism evidence="2 3">
    <name type="scientific">Sphaerisporangium album</name>
    <dbReference type="NCBI Taxonomy" id="509200"/>
    <lineage>
        <taxon>Bacteria</taxon>
        <taxon>Bacillati</taxon>
        <taxon>Actinomycetota</taxon>
        <taxon>Actinomycetes</taxon>
        <taxon>Streptosporangiales</taxon>
        <taxon>Streptosporangiaceae</taxon>
        <taxon>Sphaerisporangium</taxon>
    </lineage>
</organism>
<dbReference type="Pfam" id="PF01042">
    <property type="entry name" value="Ribonuc_L-PSP"/>
    <property type="match status" value="1"/>
</dbReference>
<dbReference type="CDD" id="cd00448">
    <property type="entry name" value="YjgF_YER057c_UK114_family"/>
    <property type="match status" value="1"/>
</dbReference>
<protein>
    <submittedName>
        <fullName evidence="2">RidA family protein</fullName>
    </submittedName>
</protein>
<dbReference type="PANTHER" id="PTHR11803:SF58">
    <property type="entry name" value="PROTEIN HMF1-RELATED"/>
    <property type="match status" value="1"/>
</dbReference>